<evidence type="ECO:0000256" key="3">
    <source>
        <dbReference type="RuleBase" id="RU004508"/>
    </source>
</evidence>
<keyword evidence="4" id="KW-0808">Transferase</keyword>
<evidence type="ECO:0000313" key="5">
    <source>
        <dbReference type="Proteomes" id="UP001597541"/>
    </source>
</evidence>
<comment type="similarity">
    <text evidence="2 3">Belongs to the DegT/DnrJ/EryC1 family.</text>
</comment>
<sequence length="378" mass="41579">MMKIPLIDLQAQHDSMKQEILETFRQVMESGVYVSGPEVTLFEKEAAAFTHSKYAISTANGTDSLILALHAFGIGPGDEVITSPYTFFASAEAIARVGATPIFADIDPLTYHLSPELTESKITCRTKAIIPVHIFGQPADMDAFMELGRNHGLVVIEDACQAMGAYYKGRPVGTIGHAGCISFFPTKNLGGVGDGGLILTQDEQIAQRIRMLALHGSSRRYHHDMIGYNSRLDELQAAILRLKLRKLDAWNESRGHRAENYHRLLAGTELRLPYVSSGVSHVYHVYVTETDHRALLAAHLKKEGVSTGHYYPCPLHLQKAFSHLGYKPGDMPVAEAISKRALALPMYPELTIEQQAYISQAVHAFYGIASIGFRGESG</sequence>
<evidence type="ECO:0000256" key="1">
    <source>
        <dbReference type="ARBA" id="ARBA00022898"/>
    </source>
</evidence>
<dbReference type="PANTHER" id="PTHR30244">
    <property type="entry name" value="TRANSAMINASE"/>
    <property type="match status" value="1"/>
</dbReference>
<accession>A0ABW5PHB9</accession>
<dbReference type="Gene3D" id="3.40.640.10">
    <property type="entry name" value="Type I PLP-dependent aspartate aminotransferase-like (Major domain)"/>
    <property type="match status" value="1"/>
</dbReference>
<dbReference type="GO" id="GO:0008483">
    <property type="term" value="F:transaminase activity"/>
    <property type="evidence" value="ECO:0007669"/>
    <property type="project" value="UniProtKB-KW"/>
</dbReference>
<dbReference type="SUPFAM" id="SSF53383">
    <property type="entry name" value="PLP-dependent transferases"/>
    <property type="match status" value="1"/>
</dbReference>
<organism evidence="4 5">
    <name type="scientific">Paenibacillus gansuensis</name>
    <dbReference type="NCBI Taxonomy" id="306542"/>
    <lineage>
        <taxon>Bacteria</taxon>
        <taxon>Bacillati</taxon>
        <taxon>Bacillota</taxon>
        <taxon>Bacilli</taxon>
        <taxon>Bacillales</taxon>
        <taxon>Paenibacillaceae</taxon>
        <taxon>Paenibacillus</taxon>
    </lineage>
</organism>
<keyword evidence="4" id="KW-0032">Aminotransferase</keyword>
<dbReference type="PANTHER" id="PTHR30244:SF36">
    <property type="entry name" value="3-OXO-GLUCOSE-6-PHOSPHATE:GLUTAMATE AMINOTRANSFERASE"/>
    <property type="match status" value="1"/>
</dbReference>
<dbReference type="InterPro" id="IPR015422">
    <property type="entry name" value="PyrdxlP-dep_Trfase_small"/>
</dbReference>
<dbReference type="Pfam" id="PF01041">
    <property type="entry name" value="DegT_DnrJ_EryC1"/>
    <property type="match status" value="1"/>
</dbReference>
<dbReference type="InterPro" id="IPR015424">
    <property type="entry name" value="PyrdxlP-dep_Trfase"/>
</dbReference>
<dbReference type="EMBL" id="JBHUME010000014">
    <property type="protein sequence ID" value="MFD2614852.1"/>
    <property type="molecule type" value="Genomic_DNA"/>
</dbReference>
<dbReference type="InterPro" id="IPR015421">
    <property type="entry name" value="PyrdxlP-dep_Trfase_major"/>
</dbReference>
<gene>
    <name evidence="4" type="ORF">ACFSUF_20770</name>
</gene>
<reference evidence="5" key="1">
    <citation type="journal article" date="2019" name="Int. J. Syst. Evol. Microbiol.">
        <title>The Global Catalogue of Microorganisms (GCM) 10K type strain sequencing project: providing services to taxonomists for standard genome sequencing and annotation.</title>
        <authorList>
            <consortium name="The Broad Institute Genomics Platform"/>
            <consortium name="The Broad Institute Genome Sequencing Center for Infectious Disease"/>
            <person name="Wu L."/>
            <person name="Ma J."/>
        </authorList>
    </citation>
    <scope>NUCLEOTIDE SEQUENCE [LARGE SCALE GENOMIC DNA]</scope>
    <source>
        <strain evidence="5">KCTC 3950</strain>
    </source>
</reference>
<keyword evidence="1 3" id="KW-0663">Pyridoxal phosphate</keyword>
<evidence type="ECO:0000313" key="4">
    <source>
        <dbReference type="EMBL" id="MFD2614852.1"/>
    </source>
</evidence>
<dbReference type="InterPro" id="IPR000653">
    <property type="entry name" value="DegT/StrS_aminotransferase"/>
</dbReference>
<protein>
    <submittedName>
        <fullName evidence="4">DegT/DnrJ/EryC1/StrS family aminotransferase</fullName>
    </submittedName>
</protein>
<dbReference type="Proteomes" id="UP001597541">
    <property type="component" value="Unassembled WGS sequence"/>
</dbReference>
<dbReference type="Gene3D" id="3.90.1150.10">
    <property type="entry name" value="Aspartate Aminotransferase, domain 1"/>
    <property type="match status" value="1"/>
</dbReference>
<dbReference type="CDD" id="cd00616">
    <property type="entry name" value="AHBA_syn"/>
    <property type="match status" value="1"/>
</dbReference>
<proteinExistence type="inferred from homology"/>
<comment type="caution">
    <text evidence="4">The sequence shown here is derived from an EMBL/GenBank/DDBJ whole genome shotgun (WGS) entry which is preliminary data.</text>
</comment>
<dbReference type="PIRSF" id="PIRSF000390">
    <property type="entry name" value="PLP_StrS"/>
    <property type="match status" value="1"/>
</dbReference>
<evidence type="ECO:0000256" key="2">
    <source>
        <dbReference type="ARBA" id="ARBA00037999"/>
    </source>
</evidence>
<dbReference type="RefSeq" id="WP_377606159.1">
    <property type="nucleotide sequence ID" value="NZ_JBHUME010000014.1"/>
</dbReference>
<keyword evidence="5" id="KW-1185">Reference proteome</keyword>
<name>A0ABW5PHB9_9BACL</name>